<feature type="compositionally biased region" description="Basic and acidic residues" evidence="8">
    <location>
        <begin position="856"/>
        <end position="874"/>
    </location>
</feature>
<feature type="compositionally biased region" description="Polar residues" evidence="8">
    <location>
        <begin position="1270"/>
        <end position="1283"/>
    </location>
</feature>
<comment type="subcellular location">
    <subcellularLocation>
        <location evidence="7">Presynaptic active zone</location>
    </subcellularLocation>
</comment>
<feature type="region of interest" description="Disordered" evidence="8">
    <location>
        <begin position="1063"/>
        <end position="1102"/>
    </location>
</feature>
<gene>
    <name evidence="11" type="primary">LOC123724555</name>
</gene>
<feature type="compositionally biased region" description="Basic and acidic residues" evidence="8">
    <location>
        <begin position="1576"/>
        <end position="1594"/>
    </location>
</feature>
<feature type="region of interest" description="Disordered" evidence="8">
    <location>
        <begin position="507"/>
        <end position="589"/>
    </location>
</feature>
<feature type="compositionally biased region" description="Polar residues" evidence="8">
    <location>
        <begin position="129"/>
        <end position="144"/>
    </location>
</feature>
<feature type="region of interest" description="Disordered" evidence="8">
    <location>
        <begin position="1"/>
        <end position="44"/>
    </location>
</feature>
<feature type="domain" description="Zinc finger piccolo-type" evidence="9">
    <location>
        <begin position="590"/>
        <end position="646"/>
    </location>
</feature>
<evidence type="ECO:0000259" key="9">
    <source>
        <dbReference type="Pfam" id="PF05715"/>
    </source>
</evidence>
<feature type="region of interest" description="Disordered" evidence="8">
    <location>
        <begin position="329"/>
        <end position="492"/>
    </location>
</feature>
<feature type="compositionally biased region" description="Polar residues" evidence="8">
    <location>
        <begin position="1174"/>
        <end position="1184"/>
    </location>
</feature>
<feature type="compositionally biased region" description="Pro residues" evidence="8">
    <location>
        <begin position="1695"/>
        <end position="1706"/>
    </location>
</feature>
<evidence type="ECO:0000256" key="2">
    <source>
        <dbReference type="ARBA" id="ARBA00022737"/>
    </source>
</evidence>
<dbReference type="Gene3D" id="3.30.40.10">
    <property type="entry name" value="Zinc/RING finger domain, C3HC4 (zinc finger)"/>
    <property type="match status" value="5"/>
</dbReference>
<feature type="compositionally biased region" description="Basic and acidic residues" evidence="8">
    <location>
        <begin position="24"/>
        <end position="42"/>
    </location>
</feature>
<feature type="region of interest" description="Disordered" evidence="8">
    <location>
        <begin position="1326"/>
        <end position="1530"/>
    </location>
</feature>
<feature type="compositionally biased region" description="Low complexity" evidence="8">
    <location>
        <begin position="148"/>
        <end position="162"/>
    </location>
</feature>
<dbReference type="InterPro" id="IPR013083">
    <property type="entry name" value="Znf_RING/FYVE/PHD"/>
</dbReference>
<dbReference type="Proteomes" id="UP001652741">
    <property type="component" value="Chromosome ssa10"/>
</dbReference>
<evidence type="ECO:0000256" key="5">
    <source>
        <dbReference type="ARBA" id="ARBA00023018"/>
    </source>
</evidence>
<keyword evidence="6" id="KW-0966">Cell projection</keyword>
<dbReference type="InterPro" id="IPR052098">
    <property type="entry name" value="Presynaptic_Scaffold_Bsn/Pclo"/>
</dbReference>
<feature type="compositionally biased region" description="Low complexity" evidence="8">
    <location>
        <begin position="574"/>
        <end position="589"/>
    </location>
</feature>
<feature type="compositionally biased region" description="Polar residues" evidence="8">
    <location>
        <begin position="901"/>
        <end position="912"/>
    </location>
</feature>
<evidence type="ECO:0000256" key="4">
    <source>
        <dbReference type="ARBA" id="ARBA00022833"/>
    </source>
</evidence>
<dbReference type="PANTHER" id="PTHR14113:SF6">
    <property type="entry name" value="PROTEIN PICCOLO"/>
    <property type="match status" value="1"/>
</dbReference>
<feature type="region of interest" description="Disordered" evidence="8">
    <location>
        <begin position="1692"/>
        <end position="1794"/>
    </location>
</feature>
<feature type="region of interest" description="Disordered" evidence="8">
    <location>
        <begin position="128"/>
        <end position="265"/>
    </location>
</feature>
<feature type="region of interest" description="Disordered" evidence="8">
    <location>
        <begin position="650"/>
        <end position="815"/>
    </location>
</feature>
<feature type="region of interest" description="Disordered" evidence="8">
    <location>
        <begin position="975"/>
        <end position="1041"/>
    </location>
</feature>
<dbReference type="GeneID" id="123724555"/>
<name>A0ABM3CDP6_SALSA</name>
<feature type="region of interest" description="Disordered" evidence="8">
    <location>
        <begin position="1556"/>
        <end position="1629"/>
    </location>
</feature>
<feature type="compositionally biased region" description="Polar residues" evidence="8">
    <location>
        <begin position="197"/>
        <end position="223"/>
    </location>
</feature>
<feature type="compositionally biased region" description="Polar residues" evidence="8">
    <location>
        <begin position="712"/>
        <end position="722"/>
    </location>
</feature>
<dbReference type="RefSeq" id="XP_045544683.1">
    <property type="nucleotide sequence ID" value="XM_045688727.1"/>
</dbReference>
<feature type="domain" description="Zinc finger piccolo-type" evidence="9">
    <location>
        <begin position="913"/>
        <end position="972"/>
    </location>
</feature>
<feature type="compositionally biased region" description="Polar residues" evidence="8">
    <location>
        <begin position="236"/>
        <end position="262"/>
    </location>
</feature>
<dbReference type="Pfam" id="PF05715">
    <property type="entry name" value="zf-piccolo"/>
    <property type="match status" value="5"/>
</dbReference>
<feature type="compositionally biased region" description="Low complexity" evidence="8">
    <location>
        <begin position="1187"/>
        <end position="1199"/>
    </location>
</feature>
<feature type="compositionally biased region" description="Polar residues" evidence="8">
    <location>
        <begin position="1873"/>
        <end position="1901"/>
    </location>
</feature>
<reference evidence="11" key="1">
    <citation type="submission" date="2025-08" db="UniProtKB">
        <authorList>
            <consortium name="RefSeq"/>
        </authorList>
    </citation>
    <scope>IDENTIFICATION</scope>
</reference>
<feature type="compositionally biased region" description="Basic and acidic residues" evidence="8">
    <location>
        <begin position="1717"/>
        <end position="1732"/>
    </location>
</feature>
<evidence type="ECO:0000256" key="8">
    <source>
        <dbReference type="SAM" id="MobiDB-lite"/>
    </source>
</evidence>
<keyword evidence="5" id="KW-0770">Synapse</keyword>
<feature type="compositionally biased region" description="Basic and acidic residues" evidence="8">
    <location>
        <begin position="533"/>
        <end position="550"/>
    </location>
</feature>
<sequence length="1901" mass="199912">MRRGTNRKQALSSLGQALALGRPHSRDMGNRTRHLLNREDPSSRGMAKLVKQTNLAGSKPPLRVDQNSNPLLRVDHNRKPLIRVDLNSKDLIKVDLNRKDLVKEDYNKPPSSKDLLKLDHNKIPPVVGAQQQAPAKGGTQQQWSPKVGAQQQAPKCGPQQQGSPKVGAKQQAPAKSGPQQQGSHKVGAQHQAPTKVGPQQQGSPKVGAQQQAPSKGRPQQQGSPKVGAQPQGFPKTGTQQQGSPRTTPQQQASGKPGTQSNAGPMAGAKPLCPVCNTTGLNLNTKEPPNHNTCTQCKTVACSLCGFSPPDSGGKEWLCLTCQMQRALGGSYPPGPPKMKPQPSPNKASTSPAPQKKDTPTPDSPQRKPVTSATQPPKTEVAKAADPQKPGSSAPAQKTLQENRRASGLQKPPEQPGQPGLKQSNATPSTQQEPGKPQQQLPKSGASPAKAVPPEAPPTKEQSGGFFGFGGAKSQPAPSKPEDSVSGKMFGFGSSIFSSASTLITSAVQDEPRFTPPASPKVTAAAHASPKMPPAKETKPPVAQKAEEKKAAQPQQVKIPPSVHAKVDKPPSAPPKGAASSQPAPKAGQSTCPLCKVELNKGSKDPPNYNTCTECKNTVCNLCGFNPMPNVTEVNEWLCLNCQMKRMESPGLPMIKPQPSPNNGSAPQKTTVPPTTPQKKDTPTPDSPQRKPVTSATQPPKTEVAKAADPQKPGSSAPAQKTLQENRRASGLQKPPEQPGQPGLKQSNATPSTQQEPGKPQQQLPKSGASPAKAVPPEAPPTKEQSGGFFGFGGAKSQPAPSKPEDSVSGKMFGFGSSIFSSASTLITSAVQDEPRFTPPASPKVSAAAQASPKMPPAKEIKPPAAQRAEEKKAEQPQQVKVPPSVHAKVDKLPSDPPKGGASSQPAPKAGQSTCPLCKVELNKGSKDPPNFNTCTECKNTVCNLCGFNPMPNVSEVKEWMWLCLNCQMQRALGGMEDPEHPMMKPKPSPNQVSAPAAPQKKDTPTSSGPHKVATAPASPKKKPVTRASQPAPSKPEDSVSGKMLGFGSSIFSSASTLITSAVQDEHRTTPPASPKVTAAAQASPKMPPAKETSQPAPKAGQSTCPLCKVELNKGSKDPPNYNICTECKNTVCNLCGFNPMPNVPEEWLCLNCQMQRTLGGMEPPEPPMIKPSPNKVSAPQTVPVTPSAAQKDIAKAAASAKKDSQTPGSPQRKPIPPAAEVSKAEAAKAADTQKPASPVLAQKALLENRRTSEPPKPPQHPSPGRRQRSAIPTSQQPPKQESGSLFGFGGPKSQSASSKPEESVSGKMFGFGSSIFSSASTFITSAVQEEPRTTPPASPKVSAPVAPQKKETPTPVGPQKVAPTTASAKKVIVTPASMKEKNAPEPGSPQKKQISPSVASQQDQKPVDKPPPTLVQQPQQQQTPKQQEQPQQPSAGAPKSEPDLSKAEAAKAADTQKHASPVPAQKAPQGNRRTSEPPKPPQQPRPARRQSSAIPATQQLPNDELGDLFGFGGAKSESFPSKPEESVSGKMFGFSSSIFSSASTLITSAVHEEPRFIPPASPKVSAAAQASPKMSPAKETKPPGVQKADEKKAEQIQQAKVPPSVQAKVDKPPSDPPKGGASSQPAPKAGQFTCPLCKVDLNMDSKDPPNYNTCTECKNTVCNLCGFNPMPHVTEMKEWLCLNCQMQRAHGGMEPPGPPMMKPQPLPSKVSTPVAPQKEDAASAEFQKEKETTIPAADQPKNTPTLQKEETTTLAAPQKEARLPASSKMSPQKKKDPAPGVSLVNEVPIPALPVNKVSASLIKEAPTPASDLTKEEPSPAAALTKEEPTPASALTKEEQTTASSLTKEEQTTASPLTKEEPSPAAALTKEEQTTASSLTKEEPTTASPYHQGGTNSCLSSR</sequence>
<evidence type="ECO:0000313" key="10">
    <source>
        <dbReference type="Proteomes" id="UP001652741"/>
    </source>
</evidence>
<feature type="compositionally biased region" description="Polar residues" evidence="8">
    <location>
        <begin position="420"/>
        <end position="441"/>
    </location>
</feature>
<keyword evidence="10" id="KW-1185">Reference proteome</keyword>
<feature type="compositionally biased region" description="Polar residues" evidence="8">
    <location>
        <begin position="1491"/>
        <end position="1501"/>
    </location>
</feature>
<feature type="compositionally biased region" description="Low complexity" evidence="8">
    <location>
        <begin position="9"/>
        <end position="21"/>
    </location>
</feature>
<evidence type="ECO:0000313" key="11">
    <source>
        <dbReference type="RefSeq" id="XP_045544683.1"/>
    </source>
</evidence>
<feature type="compositionally biased region" description="Polar residues" evidence="8">
    <location>
        <begin position="1091"/>
        <end position="1102"/>
    </location>
</feature>
<feature type="region of interest" description="Disordered" evidence="8">
    <location>
        <begin position="1806"/>
        <end position="1901"/>
    </location>
</feature>
<proteinExistence type="predicted"/>
<accession>A0ABM3CDP6</accession>
<evidence type="ECO:0000256" key="6">
    <source>
        <dbReference type="ARBA" id="ARBA00023273"/>
    </source>
</evidence>
<feature type="region of interest" description="Disordered" evidence="8">
    <location>
        <begin position="1161"/>
        <end position="1311"/>
    </location>
</feature>
<evidence type="ECO:0000256" key="3">
    <source>
        <dbReference type="ARBA" id="ARBA00022771"/>
    </source>
</evidence>
<feature type="compositionally biased region" description="Low complexity" evidence="8">
    <location>
        <begin position="1414"/>
        <end position="1433"/>
    </location>
</feature>
<feature type="compositionally biased region" description="Polar residues" evidence="8">
    <location>
        <begin position="743"/>
        <end position="764"/>
    </location>
</feature>
<dbReference type="InterPro" id="IPR011011">
    <property type="entry name" value="Znf_FYVE_PHD"/>
</dbReference>
<dbReference type="InterPro" id="IPR008899">
    <property type="entry name" value="Znf_piccolo"/>
</dbReference>
<keyword evidence="3" id="KW-0863">Zinc-finger</keyword>
<keyword evidence="1" id="KW-0479">Metal-binding</keyword>
<evidence type="ECO:0000256" key="7">
    <source>
        <dbReference type="ARBA" id="ARBA00034101"/>
    </source>
</evidence>
<feature type="compositionally biased region" description="Pro residues" evidence="8">
    <location>
        <begin position="332"/>
        <end position="343"/>
    </location>
</feature>
<keyword evidence="2" id="KW-0677">Repeat</keyword>
<dbReference type="PANTHER" id="PTHR14113">
    <property type="entry name" value="PICCOLO/BASSOON"/>
    <property type="match status" value="1"/>
</dbReference>
<keyword evidence="4" id="KW-0862">Zinc</keyword>
<feature type="compositionally biased region" description="Basic and acidic residues" evidence="8">
    <location>
        <begin position="1440"/>
        <end position="1457"/>
    </location>
</feature>
<feature type="domain" description="Zinc finger piccolo-type" evidence="9">
    <location>
        <begin position="271"/>
        <end position="327"/>
    </location>
</feature>
<feature type="domain" description="Zinc finger piccolo-type" evidence="9">
    <location>
        <begin position="1633"/>
        <end position="1689"/>
    </location>
</feature>
<feature type="compositionally biased region" description="Polar residues" evidence="8">
    <location>
        <begin position="1390"/>
        <end position="1400"/>
    </location>
</feature>
<feature type="compositionally biased region" description="Polar residues" evidence="8">
    <location>
        <begin position="389"/>
        <end position="399"/>
    </location>
</feature>
<organism evidence="10 11">
    <name type="scientific">Salmo salar</name>
    <name type="common">Atlantic salmon</name>
    <dbReference type="NCBI Taxonomy" id="8030"/>
    <lineage>
        <taxon>Eukaryota</taxon>
        <taxon>Metazoa</taxon>
        <taxon>Chordata</taxon>
        <taxon>Craniata</taxon>
        <taxon>Vertebrata</taxon>
        <taxon>Euteleostomi</taxon>
        <taxon>Actinopterygii</taxon>
        <taxon>Neopterygii</taxon>
        <taxon>Teleostei</taxon>
        <taxon>Protacanthopterygii</taxon>
        <taxon>Salmoniformes</taxon>
        <taxon>Salmonidae</taxon>
        <taxon>Salmoninae</taxon>
        <taxon>Salmo</taxon>
    </lineage>
</organism>
<feature type="domain" description="Zinc finger piccolo-type" evidence="9">
    <location>
        <begin position="1103"/>
        <end position="1158"/>
    </location>
</feature>
<protein>
    <submittedName>
        <fullName evidence="11">Protein piccolo-like</fullName>
    </submittedName>
</protein>
<dbReference type="SUPFAM" id="SSF57903">
    <property type="entry name" value="FYVE/PHD zinc finger"/>
    <property type="match status" value="5"/>
</dbReference>
<feature type="compositionally biased region" description="Polar residues" evidence="8">
    <location>
        <begin position="1840"/>
        <end position="1855"/>
    </location>
</feature>
<evidence type="ECO:0000256" key="1">
    <source>
        <dbReference type="ARBA" id="ARBA00022723"/>
    </source>
</evidence>
<feature type="region of interest" description="Disordered" evidence="8">
    <location>
        <begin position="830"/>
        <end position="912"/>
    </location>
</feature>